<organism evidence="1 2">
    <name type="scientific">Dendrolimus kikuchii</name>
    <dbReference type="NCBI Taxonomy" id="765133"/>
    <lineage>
        <taxon>Eukaryota</taxon>
        <taxon>Metazoa</taxon>
        <taxon>Ecdysozoa</taxon>
        <taxon>Arthropoda</taxon>
        <taxon>Hexapoda</taxon>
        <taxon>Insecta</taxon>
        <taxon>Pterygota</taxon>
        <taxon>Neoptera</taxon>
        <taxon>Endopterygota</taxon>
        <taxon>Lepidoptera</taxon>
        <taxon>Glossata</taxon>
        <taxon>Ditrysia</taxon>
        <taxon>Bombycoidea</taxon>
        <taxon>Lasiocampidae</taxon>
        <taxon>Dendrolimus</taxon>
    </lineage>
</organism>
<evidence type="ECO:0000313" key="1">
    <source>
        <dbReference type="EMBL" id="KAJ0183794.1"/>
    </source>
</evidence>
<reference evidence="1 2" key="1">
    <citation type="journal article" date="2021" name="Front. Genet.">
        <title>Chromosome-Level Genome Assembly Reveals Significant Gene Expansion in the Toll and IMD Signaling Pathways of Dendrolimus kikuchii.</title>
        <authorList>
            <person name="Zhou J."/>
            <person name="Wu P."/>
            <person name="Xiong Z."/>
            <person name="Liu N."/>
            <person name="Zhao N."/>
            <person name="Ji M."/>
            <person name="Qiu Y."/>
            <person name="Yang B."/>
        </authorList>
    </citation>
    <scope>NUCLEOTIDE SEQUENCE [LARGE SCALE GENOMIC DNA]</scope>
    <source>
        <strain evidence="1">Ann1</strain>
    </source>
</reference>
<keyword evidence="2" id="KW-1185">Reference proteome</keyword>
<protein>
    <submittedName>
        <fullName evidence="1">Uncharacterized protein</fullName>
    </submittedName>
</protein>
<sequence>MESKDLICTLGTEGDMHTNWKLFRRKFLTYIDAYHAEAKEKQKIGMLLHHGGDYCQDIYETFECSKDETLKSLLEKFDGHFIPKTNITYERYKIFTRKQQPEEAFEQYVTALKRMSQSCNFGQIQNELVRDLFICGINNPGLQRQLLGLTDLTLDKALTICRNHAVVDKQVIQMEKPEPDIKKEVDIDLVKKKTQNKECQYCGYTHDYGKCPAYGKTCAICKKKNHFAKKCKNKKVNILKETSESDMDYNVAILSLKRNEKYSWYCVSLKINMLLVNFKIDTGAQCNILSEKEFLKLGLSTKNLQKTNVRITSFTNGKVPVIGKCILNCHYKSNVYSIEFYVIGSDCYNLLGLESSERLGLIKRVDQIDKSLDSVIPDSFKDLFDGNIGCVPCKIKLEVNENVKPVVSPARRLPYSLMPKVKEELDNLVKMGIITSVSEPTDWVSQMVVVKKKDGSLRICLDPRPLNKALKRAHFPFPKIEDITARLAGAKVYCKLDAQSAFWMCPLDDNSSRLCTFQTEWGRYRFLRLPFGISPAPEIFHKVVHDTFQDIDQVATFQDDVLCWAESENELQHILCKVLNRAKENKIKFNPQKCQFFVNEVTFLGHIISKNGVSVDKEKVKAVKELEPPKDKKALQRVLGMFNYVSKFIPGYADITAPLRNLLKTDVDYRWEKNHDSCFEQLKNLLTNAPVLAFYQPEKELTLSVDASSVGLGAVLLQEGRPIAYSSKALTDVQMRYSQIEKELLAICFGVEKFKQYLIGRNSVRVETDHKPILGVMNKALCKVPARLQRMMMRLQPYRLNVVYTPGKYLYIADTLSRDFSMSGCDLETDLEDDIELQICLLLQNLPVTAECWDRISKAAEKDIIMSKLKTACLSGWPKFYKDVDDSIKPYYQFQEEIVLVKDLLFIGNRIIIPRALRHYMLKSLHTGHPGISRMMSRAELTMYWPGIAQDIKKFVRTCHVCQKYQDNKQKMVLKYKKVPMLPWQEVGCDIFEFKQKQYLVVVDALSNYIEVGSLKDLRSVTVINQLKSVFARHGVPLLLYSDGGLCFDSELFKSFEKDWGFMHIKSSPHYPKSNGLAESAVKIVKKIFQKAEDANEDPLLALLNQRNTPRGKVNSPASILMGRQLRTNIPCSFVTLIPKLTYDKDRKILNKQKTYSKKYYDKTATKREIFKEGQLIRYKKNPTDKIWLKGKILKKSDQPRSYMVENEEGKRYWRNEIFIRPSEVALNEESNIQNTQTVSDHNEPLGSSGTEYNIESELPNSNQKFIKIR</sequence>
<comment type="caution">
    <text evidence="1">The sequence shown here is derived from an EMBL/GenBank/DDBJ whole genome shotgun (WGS) entry which is preliminary data.</text>
</comment>
<evidence type="ECO:0000313" key="2">
    <source>
        <dbReference type="Proteomes" id="UP000824533"/>
    </source>
</evidence>
<dbReference type="Proteomes" id="UP000824533">
    <property type="component" value="Linkage Group LG01"/>
</dbReference>
<proteinExistence type="predicted"/>
<name>A0ACC1DIJ7_9NEOP</name>
<gene>
    <name evidence="1" type="ORF">K1T71_000217</name>
</gene>
<accession>A0ACC1DIJ7</accession>
<dbReference type="EMBL" id="CM034387">
    <property type="protein sequence ID" value="KAJ0183794.1"/>
    <property type="molecule type" value="Genomic_DNA"/>
</dbReference>